<evidence type="ECO:0000313" key="2">
    <source>
        <dbReference type="Proteomes" id="UP000000658"/>
    </source>
</evidence>
<name>Q1I9Z6_PSEE4</name>
<gene>
    <name evidence="1" type="ordered locus">PSEEN2740</name>
</gene>
<dbReference type="HOGENOM" id="CLU_2975873_0_0_6"/>
<proteinExistence type="predicted"/>
<dbReference type="Proteomes" id="UP000000658">
    <property type="component" value="Chromosome"/>
</dbReference>
<dbReference type="KEGG" id="pen:PSEEN2740"/>
<dbReference type="STRING" id="384676.PSEEN2740"/>
<protein>
    <submittedName>
        <fullName evidence="1">Uncharacterized protein</fullName>
    </submittedName>
</protein>
<accession>Q1I9Z6</accession>
<evidence type="ECO:0000313" key="1">
    <source>
        <dbReference type="EMBL" id="CAK15525.1"/>
    </source>
</evidence>
<organism evidence="1 2">
    <name type="scientific">Pseudomonas entomophila (strain L48)</name>
    <dbReference type="NCBI Taxonomy" id="384676"/>
    <lineage>
        <taxon>Bacteria</taxon>
        <taxon>Pseudomonadati</taxon>
        <taxon>Pseudomonadota</taxon>
        <taxon>Gammaproteobacteria</taxon>
        <taxon>Pseudomonadales</taxon>
        <taxon>Pseudomonadaceae</taxon>
        <taxon>Pseudomonas</taxon>
    </lineage>
</organism>
<sequence>MPSRTYEEGPVAEQDLRGLRKAVHLAQALGAVLGAGEVLFAALPPPGGTSRDTGSRMI</sequence>
<dbReference type="AlphaFoldDB" id="Q1I9Z6"/>
<dbReference type="EMBL" id="CT573326">
    <property type="protein sequence ID" value="CAK15525.1"/>
    <property type="molecule type" value="Genomic_DNA"/>
</dbReference>
<reference evidence="1 2" key="1">
    <citation type="journal article" date="2006" name="Nat. Biotechnol.">
        <title>Complete genome sequence of the entomopathogenic and metabolically versatile soil bacterium Pseudomonas entomophila.</title>
        <authorList>
            <person name="Vodovar N."/>
            <person name="Vallenet D."/>
            <person name="Cruveiller S."/>
            <person name="Rouy Z."/>
            <person name="Barbe V."/>
            <person name="Acosta C."/>
            <person name="Cattolico L."/>
            <person name="Jubin C."/>
            <person name="Lajus A."/>
            <person name="Segurens B."/>
            <person name="Vacherie B."/>
            <person name="Wincker P."/>
            <person name="Weissenbach J."/>
            <person name="Lemaitre B."/>
            <person name="Medigue C."/>
            <person name="Boccard F."/>
        </authorList>
    </citation>
    <scope>NUCLEOTIDE SEQUENCE [LARGE SCALE GENOMIC DNA]</scope>
    <source>
        <strain evidence="1 2">L48</strain>
    </source>
</reference>